<dbReference type="InterPro" id="IPR036388">
    <property type="entry name" value="WH-like_DNA-bd_sf"/>
</dbReference>
<reference evidence="6 7" key="1">
    <citation type="submission" date="2024-04" db="EMBL/GenBank/DDBJ databases">
        <title>Draft genome sequence of Pseudoxanthomonas putridarboris WD12.</title>
        <authorList>
            <person name="Oh J."/>
        </authorList>
    </citation>
    <scope>NUCLEOTIDE SEQUENCE [LARGE SCALE GENOMIC DNA]</scope>
    <source>
        <strain evidence="6 7">WD12</strain>
    </source>
</reference>
<keyword evidence="3" id="KW-0238">DNA-binding</keyword>
<evidence type="ECO:0000313" key="6">
    <source>
        <dbReference type="EMBL" id="MEL1265111.1"/>
    </source>
</evidence>
<dbReference type="PANTHER" id="PTHR30537">
    <property type="entry name" value="HTH-TYPE TRANSCRIPTIONAL REGULATOR"/>
    <property type="match status" value="1"/>
</dbReference>
<dbReference type="SUPFAM" id="SSF46785">
    <property type="entry name" value="Winged helix' DNA-binding domain"/>
    <property type="match status" value="1"/>
</dbReference>
<dbReference type="PROSITE" id="PS50931">
    <property type="entry name" value="HTH_LYSR"/>
    <property type="match status" value="1"/>
</dbReference>
<dbReference type="InterPro" id="IPR036390">
    <property type="entry name" value="WH_DNA-bd_sf"/>
</dbReference>
<dbReference type="Gene3D" id="1.10.10.10">
    <property type="entry name" value="Winged helix-like DNA-binding domain superfamily/Winged helix DNA-binding domain"/>
    <property type="match status" value="1"/>
</dbReference>
<dbReference type="Gene3D" id="3.40.190.290">
    <property type="match status" value="1"/>
</dbReference>
<dbReference type="CDD" id="cd08472">
    <property type="entry name" value="PBP2_CrgA_like_3"/>
    <property type="match status" value="1"/>
</dbReference>
<keyword evidence="4" id="KW-0804">Transcription</keyword>
<dbReference type="EMBL" id="JBBWWT010000005">
    <property type="protein sequence ID" value="MEL1265111.1"/>
    <property type="molecule type" value="Genomic_DNA"/>
</dbReference>
<dbReference type="Pfam" id="PF03466">
    <property type="entry name" value="LysR_substrate"/>
    <property type="match status" value="1"/>
</dbReference>
<name>A0ABU9J417_9GAMM</name>
<sequence length="295" mass="32971">MDRFDAMRVFVRIVERRSFTRAADDLNLPRATVTDAVKALESRLGVRLLQRTTRQVAPTLEGEAFYGRCLRLIADLEDAESAFTNVNPKGPLRIEMHGTLARHLLFPRLPEFLSMYPDIELDVSEGDRYIDIVREGVDCAVRVGELRDSDLIARRLAMLPEATAASPGYCELHGIPRVPDELESGHLMVGFKSTAIGALLPLEFQQKGRVRNITLPTRVRVGGADSYLGAAMAGFGIIQAPRYRLDHYFSTGQLRLLLEGFPPLPSPVNVVYPRTRLPSPRLRAFIDWATEALAF</sequence>
<comment type="similarity">
    <text evidence="1">Belongs to the LysR transcriptional regulatory family.</text>
</comment>
<gene>
    <name evidence="6" type="ORF">AAD027_12145</name>
</gene>
<feature type="domain" description="HTH lysR-type" evidence="5">
    <location>
        <begin position="1"/>
        <end position="59"/>
    </location>
</feature>
<dbReference type="InterPro" id="IPR005119">
    <property type="entry name" value="LysR_subst-bd"/>
</dbReference>
<evidence type="ECO:0000259" key="5">
    <source>
        <dbReference type="PROSITE" id="PS50931"/>
    </source>
</evidence>
<proteinExistence type="inferred from homology"/>
<keyword evidence="7" id="KW-1185">Reference proteome</keyword>
<keyword evidence="2" id="KW-0805">Transcription regulation</keyword>
<evidence type="ECO:0000256" key="3">
    <source>
        <dbReference type="ARBA" id="ARBA00023125"/>
    </source>
</evidence>
<dbReference type="InterPro" id="IPR000847">
    <property type="entry name" value="LysR_HTH_N"/>
</dbReference>
<dbReference type="Pfam" id="PF00126">
    <property type="entry name" value="HTH_1"/>
    <property type="match status" value="1"/>
</dbReference>
<organism evidence="6 7">
    <name type="scientific">Pseudoxanthomonas putridarboris</name>
    <dbReference type="NCBI Taxonomy" id="752605"/>
    <lineage>
        <taxon>Bacteria</taxon>
        <taxon>Pseudomonadati</taxon>
        <taxon>Pseudomonadota</taxon>
        <taxon>Gammaproteobacteria</taxon>
        <taxon>Lysobacterales</taxon>
        <taxon>Lysobacteraceae</taxon>
        <taxon>Pseudoxanthomonas</taxon>
    </lineage>
</organism>
<evidence type="ECO:0000256" key="4">
    <source>
        <dbReference type="ARBA" id="ARBA00023163"/>
    </source>
</evidence>
<dbReference type="PANTHER" id="PTHR30537:SF72">
    <property type="entry name" value="LYSR FAMILY TRANSCRIPTIONAL REGULATOR"/>
    <property type="match status" value="1"/>
</dbReference>
<evidence type="ECO:0000256" key="2">
    <source>
        <dbReference type="ARBA" id="ARBA00023015"/>
    </source>
</evidence>
<evidence type="ECO:0000256" key="1">
    <source>
        <dbReference type="ARBA" id="ARBA00009437"/>
    </source>
</evidence>
<dbReference type="Proteomes" id="UP001459204">
    <property type="component" value="Unassembled WGS sequence"/>
</dbReference>
<dbReference type="InterPro" id="IPR058163">
    <property type="entry name" value="LysR-type_TF_proteobact-type"/>
</dbReference>
<dbReference type="SUPFAM" id="SSF53850">
    <property type="entry name" value="Periplasmic binding protein-like II"/>
    <property type="match status" value="1"/>
</dbReference>
<accession>A0ABU9J417</accession>
<dbReference type="RefSeq" id="WP_341726283.1">
    <property type="nucleotide sequence ID" value="NZ_JBBWWT010000005.1"/>
</dbReference>
<protein>
    <submittedName>
        <fullName evidence="6">LysR family transcriptional regulator</fullName>
    </submittedName>
</protein>
<comment type="caution">
    <text evidence="6">The sequence shown here is derived from an EMBL/GenBank/DDBJ whole genome shotgun (WGS) entry which is preliminary data.</text>
</comment>
<evidence type="ECO:0000313" key="7">
    <source>
        <dbReference type="Proteomes" id="UP001459204"/>
    </source>
</evidence>